<dbReference type="Proteomes" id="UP000317316">
    <property type="component" value="Unassembled WGS sequence"/>
</dbReference>
<comment type="catalytic activity">
    <reaction evidence="5">
        <text>salicylaldehyde + NAD(+) + H2O = salicylate + NADH + 2 H(+)</text>
        <dbReference type="Rhea" id="RHEA:18537"/>
        <dbReference type="ChEBI" id="CHEBI:15377"/>
        <dbReference type="ChEBI" id="CHEBI:15378"/>
        <dbReference type="ChEBI" id="CHEBI:16008"/>
        <dbReference type="ChEBI" id="CHEBI:30762"/>
        <dbReference type="ChEBI" id="CHEBI:57540"/>
        <dbReference type="ChEBI" id="CHEBI:57945"/>
        <dbReference type="EC" id="1.2.1.65"/>
    </reaction>
</comment>
<dbReference type="InterPro" id="IPR015590">
    <property type="entry name" value="Aldehyde_DH_dom"/>
</dbReference>
<dbReference type="FunFam" id="3.40.605.10:FF:000007">
    <property type="entry name" value="NAD/NADP-dependent betaine aldehyde dehydrogenase"/>
    <property type="match status" value="1"/>
</dbReference>
<dbReference type="InterPro" id="IPR016161">
    <property type="entry name" value="Ald_DH/histidinol_DH"/>
</dbReference>
<evidence type="ECO:0000256" key="2">
    <source>
        <dbReference type="ARBA" id="ARBA00022797"/>
    </source>
</evidence>
<dbReference type="CDD" id="cd07149">
    <property type="entry name" value="ALDH_y4uC"/>
    <property type="match status" value="1"/>
</dbReference>
<proteinExistence type="inferred from homology"/>
<organism evidence="9 10">
    <name type="scientific">Psychrobacillus lasiicapitis</name>
    <dbReference type="NCBI Taxonomy" id="1636719"/>
    <lineage>
        <taxon>Bacteria</taxon>
        <taxon>Bacillati</taxon>
        <taxon>Bacillota</taxon>
        <taxon>Bacilli</taxon>
        <taxon>Bacillales</taxon>
        <taxon>Bacillaceae</taxon>
        <taxon>Psychrobacillus</taxon>
    </lineage>
</organism>
<evidence type="ECO:0000256" key="6">
    <source>
        <dbReference type="ARBA" id="ARBA00066992"/>
    </source>
</evidence>
<sequence>MLINGSFIDSEELIAGERDVIDVLNPYNQEKIGHIFCATRDEVVQAVENAHEVFQHTMKKMPAHRRSQILRNTADLLELRKEAFAELLTLEAGKPIVEARGEVARAIQVLHFAAEGAKNLHGEQIVLDNAIGGEQQFGFSKRVPLGVVAAITPFNFPLNMALHKIAPAIAAGNTIVIKPAEKTPFSTVALYKLFLEAGLPSGALNIIQGPGQNLVEPLVTHPLVKKVTFTGSGAVGWKIHEMAKGKKVTLELGSNAPNIIFDDANIDNAVSSILMGGFTFAGQACVSAQRIFVHESVYDEFLNKLTEKVSALRMGDPKEESTQLGPMITEEAAKKAELWIQEAVEAGAVICTGGTRNGTFLEPTILENVDLEMKVVCQEVFAPIIAIVPFDTEEEVVNYANDSRYGLQAGVFTNNINLAMRVAESLETGGVWINEASVKRYDHIPYGGVKESGIGKEGIHYAIEEMTDLKFIGMKILSRINGQ</sequence>
<evidence type="ECO:0000256" key="5">
    <source>
        <dbReference type="ARBA" id="ARBA00050596"/>
    </source>
</evidence>
<dbReference type="RefSeq" id="WP_142538677.1">
    <property type="nucleotide sequence ID" value="NZ_BMIE01000005.1"/>
</dbReference>
<dbReference type="FunFam" id="3.40.309.10:FF:000010">
    <property type="entry name" value="Gamma-aminobutyraldehyde dehydrogenase"/>
    <property type="match status" value="1"/>
</dbReference>
<protein>
    <recommendedName>
        <fullName evidence="7">Salicylaldehyde dehydrogenase</fullName>
        <ecNumber evidence="6">1.2.1.65</ecNumber>
    </recommendedName>
</protein>
<dbReference type="InterPro" id="IPR016162">
    <property type="entry name" value="Ald_DH_N"/>
</dbReference>
<keyword evidence="3" id="KW-0560">Oxidoreductase</keyword>
<evidence type="ECO:0000256" key="1">
    <source>
        <dbReference type="ARBA" id="ARBA00009986"/>
    </source>
</evidence>
<dbReference type="PANTHER" id="PTHR42991">
    <property type="entry name" value="ALDEHYDE DEHYDROGENASE"/>
    <property type="match status" value="1"/>
</dbReference>
<evidence type="ECO:0000259" key="8">
    <source>
        <dbReference type="Pfam" id="PF00171"/>
    </source>
</evidence>
<evidence type="ECO:0000256" key="4">
    <source>
        <dbReference type="ARBA" id="ARBA00035632"/>
    </source>
</evidence>
<evidence type="ECO:0000313" key="9">
    <source>
        <dbReference type="EMBL" id="TQR13845.1"/>
    </source>
</evidence>
<dbReference type="AlphaFoldDB" id="A0A544T8S5"/>
<reference evidence="9 10" key="1">
    <citation type="submission" date="2019-05" db="EMBL/GenBank/DDBJ databases">
        <title>Psychrobacillus vulpis sp. nov., a new species isolated from feces of a red fox that inhabits in The Tablas de Daimiel Natural Park, Albacete, Spain.</title>
        <authorList>
            <person name="Rodriguez M."/>
            <person name="Reina J.C."/>
            <person name="Bejar V."/>
            <person name="Llamas I."/>
        </authorList>
    </citation>
    <scope>NUCLEOTIDE SEQUENCE [LARGE SCALE GENOMIC DNA]</scope>
    <source>
        <strain evidence="9 10">NEAU-3TGS17</strain>
    </source>
</reference>
<comment type="caution">
    <text evidence="9">The sequence shown here is derived from an EMBL/GenBank/DDBJ whole genome shotgun (WGS) entry which is preliminary data.</text>
</comment>
<gene>
    <name evidence="9" type="ORF">FG382_09535</name>
</gene>
<evidence type="ECO:0000256" key="3">
    <source>
        <dbReference type="ARBA" id="ARBA00023002"/>
    </source>
</evidence>
<dbReference type="PANTHER" id="PTHR42991:SF1">
    <property type="entry name" value="ALDEHYDE DEHYDROGENASE"/>
    <property type="match status" value="1"/>
</dbReference>
<dbReference type="InterPro" id="IPR016163">
    <property type="entry name" value="Ald_DH_C"/>
</dbReference>
<dbReference type="Gene3D" id="3.40.309.10">
    <property type="entry name" value="Aldehyde Dehydrogenase, Chain A, domain 2"/>
    <property type="match status" value="1"/>
</dbReference>
<comment type="pathway">
    <text evidence="4">Aromatic compound metabolism; naphthalene degradation.</text>
</comment>
<dbReference type="OrthoDB" id="9762913at2"/>
<feature type="domain" description="Aldehyde dehydrogenase" evidence="8">
    <location>
        <begin position="17"/>
        <end position="472"/>
    </location>
</feature>
<dbReference type="Pfam" id="PF00171">
    <property type="entry name" value="Aldedh"/>
    <property type="match status" value="1"/>
</dbReference>
<evidence type="ECO:0000256" key="7">
    <source>
        <dbReference type="ARBA" id="ARBA00070319"/>
    </source>
</evidence>
<dbReference type="InterPro" id="IPR051020">
    <property type="entry name" value="ALDH-related_metabolic_enz"/>
</dbReference>
<dbReference type="SUPFAM" id="SSF53720">
    <property type="entry name" value="ALDH-like"/>
    <property type="match status" value="1"/>
</dbReference>
<keyword evidence="2" id="KW-0058">Aromatic hydrocarbons catabolism</keyword>
<accession>A0A544T8S5</accession>
<dbReference type="EC" id="1.2.1.65" evidence="6"/>
<comment type="similarity">
    <text evidence="1">Belongs to the aldehyde dehydrogenase family.</text>
</comment>
<dbReference type="GO" id="GO:0018485">
    <property type="term" value="F:salicylaldehyde dehydrogenase (NAD+) activity"/>
    <property type="evidence" value="ECO:0007669"/>
    <property type="project" value="UniProtKB-EC"/>
</dbReference>
<name>A0A544T8S5_9BACI</name>
<dbReference type="EMBL" id="VDGH01000005">
    <property type="protein sequence ID" value="TQR13845.1"/>
    <property type="molecule type" value="Genomic_DNA"/>
</dbReference>
<evidence type="ECO:0000313" key="10">
    <source>
        <dbReference type="Proteomes" id="UP000317316"/>
    </source>
</evidence>
<dbReference type="Gene3D" id="3.40.605.10">
    <property type="entry name" value="Aldehyde Dehydrogenase, Chain A, domain 1"/>
    <property type="match status" value="1"/>
</dbReference>
<dbReference type="GO" id="GO:0008911">
    <property type="term" value="F:lactaldehyde dehydrogenase (NAD+) activity"/>
    <property type="evidence" value="ECO:0007669"/>
    <property type="project" value="TreeGrafter"/>
</dbReference>
<keyword evidence="10" id="KW-1185">Reference proteome</keyword>